<evidence type="ECO:0000313" key="4">
    <source>
        <dbReference type="Proteomes" id="UP000003986"/>
    </source>
</evidence>
<organism evidence="3 4">
    <name type="scientific">Streptomyces filamentosus NRRL 15998</name>
    <dbReference type="NCBI Taxonomy" id="457431"/>
    <lineage>
        <taxon>Bacteria</taxon>
        <taxon>Bacillati</taxon>
        <taxon>Actinomycetota</taxon>
        <taxon>Actinomycetes</taxon>
        <taxon>Kitasatosporales</taxon>
        <taxon>Streptomycetaceae</taxon>
        <taxon>Streptomyces</taxon>
    </lineage>
</organism>
<dbReference type="InterPro" id="IPR036505">
    <property type="entry name" value="Amidase/PGRP_sf"/>
</dbReference>
<accession>D6AD83</accession>
<dbReference type="Proteomes" id="UP000003986">
    <property type="component" value="Unassembled WGS sequence"/>
</dbReference>
<gene>
    <name evidence="3" type="ORF">SSGG_01959</name>
</gene>
<dbReference type="NCBIfam" id="NF038080">
    <property type="entry name" value="PG_bind_siph"/>
    <property type="match status" value="1"/>
</dbReference>
<dbReference type="Pfam" id="PF01510">
    <property type="entry name" value="Amidase_2"/>
    <property type="match status" value="1"/>
</dbReference>
<evidence type="ECO:0000313" key="3">
    <source>
        <dbReference type="EMBL" id="EFE74593.2"/>
    </source>
</evidence>
<reference evidence="4" key="2">
    <citation type="submission" date="2008-12" db="EMBL/GenBank/DDBJ databases">
        <title>Annotation of Streptomyces roseosporus strain NRRL 15998.</title>
        <authorList>
            <consortium name="The Broad Institute Genome Sequencing Platform"/>
            <consortium name="Broad Institute Microbial Sequencing Center"/>
            <person name="Fischbach M."/>
            <person name="Ward D."/>
            <person name="Young S."/>
            <person name="Kodira C.D."/>
            <person name="Zeng Q."/>
            <person name="Koehrsen M."/>
            <person name="Godfrey P."/>
            <person name="Alvarado L."/>
            <person name="Berlin A.M."/>
            <person name="Borenstein D."/>
            <person name="Chen Z."/>
            <person name="Engels R."/>
            <person name="Freedman E."/>
            <person name="Gellesch M."/>
            <person name="Goldberg J."/>
            <person name="Griggs A."/>
            <person name="Gujja S."/>
            <person name="Heiman D.I."/>
            <person name="Hepburn T.A."/>
            <person name="Howarth C."/>
            <person name="Jen D."/>
            <person name="Larson L."/>
            <person name="Lewis B."/>
            <person name="Mehta T."/>
            <person name="Park D."/>
            <person name="Pearson M."/>
            <person name="Roberts A."/>
            <person name="Saif S."/>
            <person name="Shea T.D."/>
            <person name="Shenoy N."/>
            <person name="Sisk P."/>
            <person name="Stolte C."/>
            <person name="Sykes S.N."/>
            <person name="Walk T."/>
            <person name="White J."/>
            <person name="Yandava C."/>
            <person name="Straight P."/>
            <person name="Clardy J."/>
            <person name="Hung D."/>
            <person name="Kolter R."/>
            <person name="Mekalanos J."/>
            <person name="Walker S."/>
            <person name="Walsh C.T."/>
            <person name="Wieland B.L.C."/>
            <person name="Ilzarbe M."/>
            <person name="Galagan J."/>
            <person name="Nusbaum C."/>
            <person name="Birren B."/>
        </authorList>
    </citation>
    <scope>NUCLEOTIDE SEQUENCE [LARGE SCALE GENOMIC DNA]</scope>
    <source>
        <strain evidence="4">NRRL 15998</strain>
    </source>
</reference>
<evidence type="ECO:0000259" key="2">
    <source>
        <dbReference type="Pfam" id="PF01510"/>
    </source>
</evidence>
<feature type="region of interest" description="Disordered" evidence="1">
    <location>
        <begin position="107"/>
        <end position="127"/>
    </location>
</feature>
<proteinExistence type="predicted"/>
<name>D6AD83_STRFL</name>
<dbReference type="InterPro" id="IPR002502">
    <property type="entry name" value="Amidase_domain"/>
</dbReference>
<feature type="compositionally biased region" description="Pro residues" evidence="1">
    <location>
        <begin position="117"/>
        <end position="127"/>
    </location>
</feature>
<dbReference type="InterPro" id="IPR047763">
    <property type="entry name" value="PG_bind_dom_phiBT1-type"/>
</dbReference>
<feature type="domain" description="N-acetylmuramoyl-L-alanine amidase" evidence="2">
    <location>
        <begin position="3"/>
        <end position="95"/>
    </location>
</feature>
<dbReference type="Gene3D" id="3.40.80.10">
    <property type="entry name" value="Peptidoglycan recognition protein-like"/>
    <property type="match status" value="1"/>
</dbReference>
<dbReference type="GO" id="GO:0008745">
    <property type="term" value="F:N-acetylmuramoyl-L-alanine amidase activity"/>
    <property type="evidence" value="ECO:0007669"/>
    <property type="project" value="InterPro"/>
</dbReference>
<evidence type="ECO:0000256" key="1">
    <source>
        <dbReference type="SAM" id="MobiDB-lite"/>
    </source>
</evidence>
<dbReference type="AlphaFoldDB" id="D6AD83"/>
<dbReference type="EMBL" id="DS999644">
    <property type="protein sequence ID" value="EFE74593.2"/>
    <property type="molecule type" value="Genomic_DNA"/>
</dbReference>
<sequence length="206" mass="22050">MGNGRANHAGLGDDDVLRAVIAEKALPPDNEANTDGNRHFYGFECVNLGDGKDPWPAAQLLAIERAAAAVCRAHGWSQRSVIGHLEWQPGKVDPRGFTMNSMRTRIGKRLGGAPDGPSKPPPKPTYEPFPGAAFFKVGRNSAIVTAMGKRLVAEGCGRYTVGPGPAWSEADRKSYAAWQRKLGYTGGDADGIPGKSSWDRLKVPNV</sequence>
<protein>
    <recommendedName>
        <fullName evidence="2">N-acetylmuramoyl-L-alanine amidase domain-containing protein</fullName>
    </recommendedName>
</protein>
<dbReference type="SUPFAM" id="SSF55846">
    <property type="entry name" value="N-acetylmuramoyl-L-alanine amidase-like"/>
    <property type="match status" value="1"/>
</dbReference>
<feature type="region of interest" description="Disordered" evidence="1">
    <location>
        <begin position="184"/>
        <end position="206"/>
    </location>
</feature>
<reference evidence="4" key="1">
    <citation type="submission" date="2008-10" db="EMBL/GenBank/DDBJ databases">
        <authorList>
            <person name="Molnar K."/>
        </authorList>
    </citation>
    <scope>NUCLEOTIDE SEQUENCE [LARGE SCALE GENOMIC DNA]</scope>
    <source>
        <strain evidence="4">NRRL 15998</strain>
    </source>
</reference>
<feature type="compositionally biased region" description="Basic and acidic residues" evidence="1">
    <location>
        <begin position="197"/>
        <end position="206"/>
    </location>
</feature>
<dbReference type="GO" id="GO:0009253">
    <property type="term" value="P:peptidoglycan catabolic process"/>
    <property type="evidence" value="ECO:0007669"/>
    <property type="project" value="InterPro"/>
</dbReference>